<dbReference type="AlphaFoldDB" id="A0A974C7Z4"/>
<organism evidence="8 9">
    <name type="scientific">Xenopus laevis</name>
    <name type="common">African clawed frog</name>
    <dbReference type="NCBI Taxonomy" id="8355"/>
    <lineage>
        <taxon>Eukaryota</taxon>
        <taxon>Metazoa</taxon>
        <taxon>Chordata</taxon>
        <taxon>Craniata</taxon>
        <taxon>Vertebrata</taxon>
        <taxon>Euteleostomi</taxon>
        <taxon>Amphibia</taxon>
        <taxon>Batrachia</taxon>
        <taxon>Anura</taxon>
        <taxon>Pipoidea</taxon>
        <taxon>Pipidae</taxon>
        <taxon>Xenopodinae</taxon>
        <taxon>Xenopus</taxon>
        <taxon>Xenopus</taxon>
    </lineage>
</organism>
<evidence type="ECO:0000256" key="7">
    <source>
        <dbReference type="SAM" id="Phobius"/>
    </source>
</evidence>
<dbReference type="Proteomes" id="UP000694892">
    <property type="component" value="Chromosome 8L"/>
</dbReference>
<evidence type="ECO:0000256" key="3">
    <source>
        <dbReference type="ARBA" id="ARBA00022692"/>
    </source>
</evidence>
<dbReference type="Gene3D" id="1.20.1480.30">
    <property type="entry name" value="Designed four-helix bundle protein"/>
    <property type="match status" value="1"/>
</dbReference>
<dbReference type="GO" id="GO:0016020">
    <property type="term" value="C:membrane"/>
    <property type="evidence" value="ECO:0007669"/>
    <property type="project" value="UniProtKB-SubCell"/>
</dbReference>
<keyword evidence="3 7" id="KW-0812">Transmembrane</keyword>
<name>A0A974C7Z4_XENLA</name>
<evidence type="ECO:0000256" key="2">
    <source>
        <dbReference type="ARBA" id="ARBA00010095"/>
    </source>
</evidence>
<dbReference type="GO" id="GO:0016192">
    <property type="term" value="P:vesicle-mediated transport"/>
    <property type="evidence" value="ECO:0007669"/>
    <property type="project" value="InterPro"/>
</dbReference>
<evidence type="ECO:0000256" key="1">
    <source>
        <dbReference type="ARBA" id="ARBA00004141"/>
    </source>
</evidence>
<accession>A0A974C7Z4</accession>
<evidence type="ECO:0000256" key="6">
    <source>
        <dbReference type="SAM" id="Coils"/>
    </source>
</evidence>
<evidence type="ECO:0000313" key="8">
    <source>
        <dbReference type="EMBL" id="OCT68350.1"/>
    </source>
</evidence>
<reference evidence="9" key="1">
    <citation type="journal article" date="2016" name="Nature">
        <title>Genome evolution in the allotetraploid frog Xenopus laevis.</title>
        <authorList>
            <person name="Session A.M."/>
            <person name="Uno Y."/>
            <person name="Kwon T."/>
            <person name="Chapman J.A."/>
            <person name="Toyoda A."/>
            <person name="Takahashi S."/>
            <person name="Fukui A."/>
            <person name="Hikosaka A."/>
            <person name="Suzuki A."/>
            <person name="Kondo M."/>
            <person name="van Heeringen S.J."/>
            <person name="Quigley I."/>
            <person name="Heinz S."/>
            <person name="Ogino H."/>
            <person name="Ochi H."/>
            <person name="Hellsten U."/>
            <person name="Lyons J.B."/>
            <person name="Simakov O."/>
            <person name="Putnam N."/>
            <person name="Stites J."/>
            <person name="Kuroki Y."/>
            <person name="Tanaka T."/>
            <person name="Michiue T."/>
            <person name="Watanabe M."/>
            <person name="Bogdanovic O."/>
            <person name="Lister R."/>
            <person name="Georgiou G."/>
            <person name="Paranjpe S.S."/>
            <person name="van Kruijsbergen I."/>
            <person name="Shu S."/>
            <person name="Carlson J."/>
            <person name="Kinoshita T."/>
            <person name="Ohta Y."/>
            <person name="Mawaribuchi S."/>
            <person name="Jenkins J."/>
            <person name="Grimwood J."/>
            <person name="Schmutz J."/>
            <person name="Mitros T."/>
            <person name="Mozaffari S.V."/>
            <person name="Suzuki Y."/>
            <person name="Haramoto Y."/>
            <person name="Yamamoto T.S."/>
            <person name="Takagi C."/>
            <person name="Heald R."/>
            <person name="Miller K."/>
            <person name="Haudenschild C."/>
            <person name="Kitzman J."/>
            <person name="Nakayama T."/>
            <person name="Izutsu Y."/>
            <person name="Robert J."/>
            <person name="Fortriede J."/>
            <person name="Burns K."/>
            <person name="Lotay V."/>
            <person name="Karimi K."/>
            <person name="Yasuoka Y."/>
            <person name="Dichmann D.S."/>
            <person name="Flajnik M.F."/>
            <person name="Houston D.W."/>
            <person name="Shendure J."/>
            <person name="DuPasquier L."/>
            <person name="Vize P.D."/>
            <person name="Zorn A.M."/>
            <person name="Ito M."/>
            <person name="Marcotte E.M."/>
            <person name="Wallingford J.B."/>
            <person name="Ito Y."/>
            <person name="Asashima M."/>
            <person name="Ueno N."/>
            <person name="Matsuda Y."/>
            <person name="Veenstra G.J."/>
            <person name="Fujiyama A."/>
            <person name="Harland R.M."/>
            <person name="Taira M."/>
            <person name="Rokhsar D.S."/>
        </authorList>
    </citation>
    <scope>NUCLEOTIDE SEQUENCE [LARGE SCALE GENOMIC DNA]</scope>
    <source>
        <strain evidence="9">J</strain>
    </source>
</reference>
<evidence type="ECO:0000313" key="9">
    <source>
        <dbReference type="Proteomes" id="UP000694892"/>
    </source>
</evidence>
<feature type="transmembrane region" description="Helical" evidence="7">
    <location>
        <begin position="366"/>
        <end position="385"/>
    </location>
</feature>
<comment type="subcellular location">
    <subcellularLocation>
        <location evidence="1">Membrane</location>
        <topology evidence="1">Multi-pass membrane protein</topology>
    </subcellularLocation>
</comment>
<dbReference type="InterPro" id="IPR003377">
    <property type="entry name" value="Cornichon"/>
</dbReference>
<proteinExistence type="inferred from homology"/>
<feature type="transmembrane region" description="Helical" evidence="7">
    <location>
        <begin position="290"/>
        <end position="316"/>
    </location>
</feature>
<gene>
    <name evidence="8" type="ORF">XELAEV_18039649mg</name>
</gene>
<dbReference type="SUPFAM" id="SSF57997">
    <property type="entry name" value="Tropomyosin"/>
    <property type="match status" value="1"/>
</dbReference>
<dbReference type="Pfam" id="PF03311">
    <property type="entry name" value="Cornichon"/>
    <property type="match status" value="1"/>
</dbReference>
<dbReference type="EMBL" id="CM004480">
    <property type="protein sequence ID" value="OCT68350.1"/>
    <property type="molecule type" value="Genomic_DNA"/>
</dbReference>
<dbReference type="Gene3D" id="1.20.5.340">
    <property type="match status" value="1"/>
</dbReference>
<sequence length="481" mass="57854">MAFTFAAFCYMLALLLTAALIFFAIWHMATCGARFKQGLASGWELCSANPNVLLQVLLYHERGAIGTMAGCNRAIVLLKGSKAREVVRRLDNRLRRLENRLRRLENRLRRLENRFRRLERGKMARGEQGKKARQQVKKAREQVTKAREQVKKAREGLRRLENRLRRLENRLRRLENRLRRLEKRLRRLEKRLRRLEKRLRRLEKRLRRLEKRLRRLEKRLRRLEKRLRRLEKRLRRLEKRLRRLENRLRRLENMIIAFDELKTDYKNPIDQCNTLNPTFEKLKKIKRVKIALKLVLPEYLIHAFFCIMFLCAAEWLTLGLNMPLLAYHIWRYTSRPVMSGPGLYDPTTIMNADILAYCQKEGWCKLAFYLLSFFYYLYGMIYVLTQRSDRTNRGFVRFSDHVWRVPPFFVSRLVNRTGYLCMYFRGRLSLAFIGHNFQHRLICSFELYLIGMVSGRSGDGKVRSYDDSYDRIFAAMASFKI</sequence>
<dbReference type="InterPro" id="IPR033466">
    <property type="entry name" value="Cornichon_conserved"/>
</dbReference>
<evidence type="ECO:0000256" key="4">
    <source>
        <dbReference type="ARBA" id="ARBA00022989"/>
    </source>
</evidence>
<protein>
    <submittedName>
        <fullName evidence="8">Uncharacterized protein</fullName>
    </submittedName>
</protein>
<dbReference type="PANTHER" id="PTHR12290">
    <property type="entry name" value="CORNICHON-RELATED"/>
    <property type="match status" value="1"/>
</dbReference>
<keyword evidence="5 7" id="KW-0472">Membrane</keyword>
<dbReference type="SMART" id="SM01398">
    <property type="entry name" value="Cornichon"/>
    <property type="match status" value="1"/>
</dbReference>
<evidence type="ECO:0000256" key="5">
    <source>
        <dbReference type="ARBA" id="ARBA00023136"/>
    </source>
</evidence>
<keyword evidence="6" id="KW-0175">Coiled coil</keyword>
<dbReference type="PROSITE" id="PS01340">
    <property type="entry name" value="CORNICHON"/>
    <property type="match status" value="1"/>
</dbReference>
<feature type="coiled-coil region" evidence="6">
    <location>
        <begin position="80"/>
        <end position="261"/>
    </location>
</feature>
<feature type="transmembrane region" description="Helical" evidence="7">
    <location>
        <begin position="6"/>
        <end position="26"/>
    </location>
</feature>
<comment type="similarity">
    <text evidence="2">Belongs to the cornichon family.</text>
</comment>
<keyword evidence="4 7" id="KW-1133">Transmembrane helix</keyword>